<name>A0A1V9ZN68_9STRA</name>
<evidence type="ECO:0000313" key="3">
    <source>
        <dbReference type="Proteomes" id="UP000243217"/>
    </source>
</evidence>
<accession>A0A1V9ZN68</accession>
<organism evidence="2 3">
    <name type="scientific">Thraustotheca clavata</name>
    <dbReference type="NCBI Taxonomy" id="74557"/>
    <lineage>
        <taxon>Eukaryota</taxon>
        <taxon>Sar</taxon>
        <taxon>Stramenopiles</taxon>
        <taxon>Oomycota</taxon>
        <taxon>Saprolegniomycetes</taxon>
        <taxon>Saprolegniales</taxon>
        <taxon>Achlyaceae</taxon>
        <taxon>Thraustotheca</taxon>
    </lineage>
</organism>
<comment type="caution">
    <text evidence="2">The sequence shown here is derived from an EMBL/GenBank/DDBJ whole genome shotgun (WGS) entry which is preliminary data.</text>
</comment>
<dbReference type="EMBL" id="JNBS01001808">
    <property type="protein sequence ID" value="OQR99429.1"/>
    <property type="molecule type" value="Genomic_DNA"/>
</dbReference>
<reference evidence="2 3" key="1">
    <citation type="journal article" date="2014" name="Genome Biol. Evol.">
        <title>The secreted proteins of Achlya hypogyna and Thraustotheca clavata identify the ancestral oomycete secretome and reveal gene acquisitions by horizontal gene transfer.</title>
        <authorList>
            <person name="Misner I."/>
            <person name="Blouin N."/>
            <person name="Leonard G."/>
            <person name="Richards T.A."/>
            <person name="Lane C.E."/>
        </authorList>
    </citation>
    <scope>NUCLEOTIDE SEQUENCE [LARGE SCALE GENOMIC DNA]</scope>
    <source>
        <strain evidence="2 3">ATCC 34112</strain>
    </source>
</reference>
<keyword evidence="3" id="KW-1185">Reference proteome</keyword>
<protein>
    <submittedName>
        <fullName evidence="2">Uncharacterized protein</fullName>
    </submittedName>
</protein>
<sequence length="224" mass="25104">MGWQSGSNAAPRCSWRKSKQTAAPVSRSLPPQRETIATNRYSTMSTMSTMSRAEVLEHQIQHAEKLEELFQFASDAPIMQSQRRVVPVATESGSAFHIYNCNGRRMTMKTGSDYNYRPTYASEPYRATFASEQGRPTFASEPYRPTFASDQYRPTFASEPSRLTITDPRARLTVLGNSRQSTPVEAPKQNQFVLFDDMPSLSSSPSTATECSLEDSCCGTEYEF</sequence>
<dbReference type="AlphaFoldDB" id="A0A1V9ZN68"/>
<dbReference type="Proteomes" id="UP000243217">
    <property type="component" value="Unassembled WGS sequence"/>
</dbReference>
<proteinExistence type="predicted"/>
<feature type="region of interest" description="Disordered" evidence="1">
    <location>
        <begin position="1"/>
        <end position="30"/>
    </location>
</feature>
<dbReference type="OrthoDB" id="62921at2759"/>
<evidence type="ECO:0000313" key="2">
    <source>
        <dbReference type="EMBL" id="OQR99429.1"/>
    </source>
</evidence>
<gene>
    <name evidence="2" type="ORF">THRCLA_21840</name>
</gene>
<evidence type="ECO:0000256" key="1">
    <source>
        <dbReference type="SAM" id="MobiDB-lite"/>
    </source>
</evidence>